<dbReference type="InterPro" id="IPR012783">
    <property type="entry name" value="Znf_C4_TraR"/>
</dbReference>
<keyword evidence="1" id="KW-0479">Metal-binding</keyword>
<gene>
    <name evidence="6" type="ORF">N4G40_02945</name>
</gene>
<evidence type="ECO:0000256" key="1">
    <source>
        <dbReference type="ARBA" id="ARBA00022723"/>
    </source>
</evidence>
<dbReference type="NCBIfam" id="TIGR02419">
    <property type="entry name" value="C4_traR_proteo"/>
    <property type="match status" value="1"/>
</dbReference>
<name>A0ABU5LBY5_9GAMM</name>
<dbReference type="EMBL" id="JAOBTT010000001">
    <property type="protein sequence ID" value="MDZ7277241.1"/>
    <property type="molecule type" value="Genomic_DNA"/>
</dbReference>
<dbReference type="SUPFAM" id="SSF57716">
    <property type="entry name" value="Glucocorticoid receptor-like (DNA-binding domain)"/>
    <property type="match status" value="1"/>
</dbReference>
<dbReference type="RefSeq" id="WP_322541368.1">
    <property type="nucleotide sequence ID" value="NZ_JAOBTT010000001.1"/>
</dbReference>
<dbReference type="PANTHER" id="PTHR38777:SF1">
    <property type="entry name" value="DNAK SUPPRESSOR PROTEIN"/>
    <property type="match status" value="1"/>
</dbReference>
<feature type="zinc finger region" description="dksA C4-type" evidence="4">
    <location>
        <begin position="35"/>
        <end position="59"/>
    </location>
</feature>
<keyword evidence="7" id="KW-1185">Reference proteome</keyword>
<organism evidence="6 7">
    <name type="scientific">Pantoea eucrina</name>
    <dbReference type="NCBI Taxonomy" id="472693"/>
    <lineage>
        <taxon>Bacteria</taxon>
        <taxon>Pseudomonadati</taxon>
        <taxon>Pseudomonadota</taxon>
        <taxon>Gammaproteobacteria</taxon>
        <taxon>Enterobacterales</taxon>
        <taxon>Erwiniaceae</taxon>
        <taxon>Pantoea</taxon>
    </lineage>
</organism>
<dbReference type="PROSITE" id="PS51128">
    <property type="entry name" value="ZF_DKSA_2"/>
    <property type="match status" value="1"/>
</dbReference>
<dbReference type="Pfam" id="PF01258">
    <property type="entry name" value="zf-dskA_traR"/>
    <property type="match status" value="1"/>
</dbReference>
<proteinExistence type="predicted"/>
<accession>A0ABU5LBY5</accession>
<dbReference type="Proteomes" id="UP001288620">
    <property type="component" value="Unassembled WGS sequence"/>
</dbReference>
<dbReference type="InterPro" id="IPR000962">
    <property type="entry name" value="Znf_DskA_TraR"/>
</dbReference>
<keyword evidence="2" id="KW-0863">Zinc-finger</keyword>
<keyword evidence="3" id="KW-0862">Zinc</keyword>
<comment type="caution">
    <text evidence="6">The sequence shown here is derived from an EMBL/GenBank/DDBJ whole genome shotgun (WGS) entry which is preliminary data.</text>
</comment>
<sequence length="74" mass="8229">MADAIDRAQQRAEELLADTLARATRRPVGVSAFICEECDNPIPEARRRACHGVTRCVSCQAWVEQYPSRAKGRA</sequence>
<evidence type="ECO:0000313" key="7">
    <source>
        <dbReference type="Proteomes" id="UP001288620"/>
    </source>
</evidence>
<feature type="domain" description="Zinc finger DksA/TraR C4-type" evidence="5">
    <location>
        <begin position="34"/>
        <end position="61"/>
    </location>
</feature>
<evidence type="ECO:0000256" key="3">
    <source>
        <dbReference type="ARBA" id="ARBA00022833"/>
    </source>
</evidence>
<evidence type="ECO:0000259" key="5">
    <source>
        <dbReference type="Pfam" id="PF01258"/>
    </source>
</evidence>
<reference evidence="7" key="1">
    <citation type="submission" date="2023-07" db="EMBL/GenBank/DDBJ databases">
        <title>Structural and functional analysis of rice phyllospheric bacteria for their antimicrobial properties and defense elicitation against blast disease.</title>
        <authorList>
            <person name="Sahu K.P."/>
            <person name="Asharani P."/>
            <person name="Kumar M."/>
            <person name="Reddy B."/>
            <person name="Kumar A."/>
        </authorList>
    </citation>
    <scope>NUCLEOTIDE SEQUENCE [LARGE SCALE GENOMIC DNA]</scope>
    <source>
        <strain evidence="7">OsEp_Plm_30P10</strain>
    </source>
</reference>
<protein>
    <submittedName>
        <fullName evidence="6">TraR/DksA family transcriptional regulator</fullName>
    </submittedName>
</protein>
<evidence type="ECO:0000256" key="4">
    <source>
        <dbReference type="PROSITE-ProRule" id="PRU00510"/>
    </source>
</evidence>
<dbReference type="Gene3D" id="1.20.120.910">
    <property type="entry name" value="DksA, coiled-coil domain"/>
    <property type="match status" value="1"/>
</dbReference>
<evidence type="ECO:0000256" key="2">
    <source>
        <dbReference type="ARBA" id="ARBA00022771"/>
    </source>
</evidence>
<dbReference type="PANTHER" id="PTHR38777">
    <property type="entry name" value="FELS-2 PROPHAGE PROTEIN"/>
    <property type="match status" value="1"/>
</dbReference>
<evidence type="ECO:0000313" key="6">
    <source>
        <dbReference type="EMBL" id="MDZ7277241.1"/>
    </source>
</evidence>